<evidence type="ECO:0000259" key="6">
    <source>
        <dbReference type="Pfam" id="PF08531"/>
    </source>
</evidence>
<dbReference type="EMBL" id="SJPS01000002">
    <property type="protein sequence ID" value="TWU28660.1"/>
    <property type="molecule type" value="Genomic_DNA"/>
</dbReference>
<organism evidence="9 10">
    <name type="scientific">Bythopirellula polymerisocia</name>
    <dbReference type="NCBI Taxonomy" id="2528003"/>
    <lineage>
        <taxon>Bacteria</taxon>
        <taxon>Pseudomonadati</taxon>
        <taxon>Planctomycetota</taxon>
        <taxon>Planctomycetia</taxon>
        <taxon>Pirellulales</taxon>
        <taxon>Lacipirellulaceae</taxon>
        <taxon>Bythopirellula</taxon>
    </lineage>
</organism>
<dbReference type="RefSeq" id="WP_146450353.1">
    <property type="nucleotide sequence ID" value="NZ_SJPS01000002.1"/>
</dbReference>
<evidence type="ECO:0000256" key="1">
    <source>
        <dbReference type="ARBA" id="ARBA00001445"/>
    </source>
</evidence>
<proteinExistence type="predicted"/>
<feature type="domain" description="Alpha-L-rhamnosidase concanavalin-like" evidence="5">
    <location>
        <begin position="347"/>
        <end position="447"/>
    </location>
</feature>
<dbReference type="Pfam" id="PF17390">
    <property type="entry name" value="Bac_rhamnosid_C"/>
    <property type="match status" value="1"/>
</dbReference>
<dbReference type="GO" id="GO:0030596">
    <property type="term" value="F:alpha-L-rhamnosidase activity"/>
    <property type="evidence" value="ECO:0007669"/>
    <property type="project" value="UniProtKB-EC"/>
</dbReference>
<dbReference type="InterPro" id="IPR008902">
    <property type="entry name" value="Rhamnosid_concanavalin"/>
</dbReference>
<keyword evidence="10" id="KW-1185">Reference proteome</keyword>
<dbReference type="InterPro" id="IPR008928">
    <property type="entry name" value="6-hairpin_glycosidase_sf"/>
</dbReference>
<feature type="domain" description="Alpha-L-rhamnosidase six-hairpin glycosidase" evidence="7">
    <location>
        <begin position="453"/>
        <end position="794"/>
    </location>
</feature>
<dbReference type="InterPro" id="IPR035398">
    <property type="entry name" value="Bac_rhamnosid_C"/>
</dbReference>
<dbReference type="InterPro" id="IPR013737">
    <property type="entry name" value="Bac_rhamnosid_N"/>
</dbReference>
<evidence type="ECO:0000256" key="4">
    <source>
        <dbReference type="SAM" id="SignalP"/>
    </source>
</evidence>
<name>A0A5C6CVP6_9BACT</name>
<evidence type="ECO:0000259" key="5">
    <source>
        <dbReference type="Pfam" id="PF05592"/>
    </source>
</evidence>
<dbReference type="OrthoDB" id="9761045at2"/>
<evidence type="ECO:0000259" key="8">
    <source>
        <dbReference type="Pfam" id="PF17390"/>
    </source>
</evidence>
<dbReference type="GO" id="GO:0005975">
    <property type="term" value="P:carbohydrate metabolic process"/>
    <property type="evidence" value="ECO:0007669"/>
    <property type="project" value="InterPro"/>
</dbReference>
<accession>A0A5C6CVP6</accession>
<dbReference type="PANTHER" id="PTHR33307">
    <property type="entry name" value="ALPHA-RHAMNOSIDASE (EUROFUNG)"/>
    <property type="match status" value="1"/>
</dbReference>
<comment type="catalytic activity">
    <reaction evidence="1">
        <text>Hydrolysis of terminal non-reducing alpha-L-rhamnose residues in alpha-L-rhamnosides.</text>
        <dbReference type="EC" id="3.2.1.40"/>
    </reaction>
</comment>
<dbReference type="Pfam" id="PF17389">
    <property type="entry name" value="Bac_rhamnosid6H"/>
    <property type="match status" value="1"/>
</dbReference>
<comment type="caution">
    <text evidence="9">The sequence shown here is derived from an EMBL/GenBank/DDBJ whole genome shotgun (WGS) entry which is preliminary data.</text>
</comment>
<dbReference type="Gene3D" id="2.60.40.10">
    <property type="entry name" value="Immunoglobulins"/>
    <property type="match status" value="1"/>
</dbReference>
<dbReference type="Gene3D" id="2.60.120.260">
    <property type="entry name" value="Galactose-binding domain-like"/>
    <property type="match status" value="2"/>
</dbReference>
<dbReference type="Pfam" id="PF05592">
    <property type="entry name" value="Bac_rhamnosid"/>
    <property type="match status" value="1"/>
</dbReference>
<evidence type="ECO:0000313" key="10">
    <source>
        <dbReference type="Proteomes" id="UP000318437"/>
    </source>
</evidence>
<gene>
    <name evidence="9" type="ORF">Pla144_19520</name>
</gene>
<feature type="domain" description="Bacterial alpha-L-rhamnosidase N-terminal" evidence="6">
    <location>
        <begin position="165"/>
        <end position="333"/>
    </location>
</feature>
<dbReference type="PROSITE" id="PS51257">
    <property type="entry name" value="PROKAR_LIPOPROTEIN"/>
    <property type="match status" value="1"/>
</dbReference>
<dbReference type="InterPro" id="IPR013783">
    <property type="entry name" value="Ig-like_fold"/>
</dbReference>
<keyword evidence="4" id="KW-0732">Signal</keyword>
<evidence type="ECO:0000313" key="9">
    <source>
        <dbReference type="EMBL" id="TWU28660.1"/>
    </source>
</evidence>
<dbReference type="PANTHER" id="PTHR33307:SF6">
    <property type="entry name" value="ALPHA-RHAMNOSIDASE (EUROFUNG)-RELATED"/>
    <property type="match status" value="1"/>
</dbReference>
<evidence type="ECO:0000256" key="2">
    <source>
        <dbReference type="ARBA" id="ARBA00012652"/>
    </source>
</evidence>
<protein>
    <recommendedName>
        <fullName evidence="2">alpha-L-rhamnosidase</fullName>
        <ecNumber evidence="2">3.2.1.40</ecNumber>
    </recommendedName>
</protein>
<dbReference type="InterPro" id="IPR012341">
    <property type="entry name" value="6hp_glycosidase-like_sf"/>
</dbReference>
<keyword evidence="3" id="KW-0378">Hydrolase</keyword>
<feature type="signal peptide" evidence="4">
    <location>
        <begin position="1"/>
        <end position="24"/>
    </location>
</feature>
<dbReference type="Gene3D" id="2.60.420.10">
    <property type="entry name" value="Maltose phosphorylase, domain 3"/>
    <property type="match status" value="1"/>
</dbReference>
<dbReference type="Gene3D" id="1.50.10.10">
    <property type="match status" value="1"/>
</dbReference>
<feature type="chain" id="PRO_5023005174" description="alpha-L-rhamnosidase" evidence="4">
    <location>
        <begin position="25"/>
        <end position="884"/>
    </location>
</feature>
<feature type="domain" description="Alpha-L-rhamnosidase C-terminal" evidence="8">
    <location>
        <begin position="801"/>
        <end position="873"/>
    </location>
</feature>
<dbReference type="SUPFAM" id="SSF48208">
    <property type="entry name" value="Six-hairpin glycosidases"/>
    <property type="match status" value="1"/>
</dbReference>
<evidence type="ECO:0000256" key="3">
    <source>
        <dbReference type="ARBA" id="ARBA00022801"/>
    </source>
</evidence>
<dbReference type="AlphaFoldDB" id="A0A5C6CVP6"/>
<dbReference type="Pfam" id="PF08531">
    <property type="entry name" value="Bac_rhamnosid_N"/>
    <property type="match status" value="1"/>
</dbReference>
<reference evidence="9 10" key="1">
    <citation type="submission" date="2019-02" db="EMBL/GenBank/DDBJ databases">
        <title>Deep-cultivation of Planctomycetes and their phenomic and genomic characterization uncovers novel biology.</title>
        <authorList>
            <person name="Wiegand S."/>
            <person name="Jogler M."/>
            <person name="Boedeker C."/>
            <person name="Pinto D."/>
            <person name="Vollmers J."/>
            <person name="Rivas-Marin E."/>
            <person name="Kohn T."/>
            <person name="Peeters S.H."/>
            <person name="Heuer A."/>
            <person name="Rast P."/>
            <person name="Oberbeckmann S."/>
            <person name="Bunk B."/>
            <person name="Jeske O."/>
            <person name="Meyerdierks A."/>
            <person name="Storesund J.E."/>
            <person name="Kallscheuer N."/>
            <person name="Luecker S."/>
            <person name="Lage O.M."/>
            <person name="Pohl T."/>
            <person name="Merkel B.J."/>
            <person name="Hornburger P."/>
            <person name="Mueller R.-W."/>
            <person name="Bruemmer F."/>
            <person name="Labrenz M."/>
            <person name="Spormann A.M."/>
            <person name="Op Den Camp H."/>
            <person name="Overmann J."/>
            <person name="Amann R."/>
            <person name="Jetten M.S.M."/>
            <person name="Mascher T."/>
            <person name="Medema M.H."/>
            <person name="Devos D.P."/>
            <person name="Kaster A.-K."/>
            <person name="Ovreas L."/>
            <person name="Rohde M."/>
            <person name="Galperin M.Y."/>
            <person name="Jogler C."/>
        </authorList>
    </citation>
    <scope>NUCLEOTIDE SEQUENCE [LARGE SCALE GENOMIC DNA]</scope>
    <source>
        <strain evidence="9 10">Pla144</strain>
    </source>
</reference>
<dbReference type="EC" id="3.2.1.40" evidence="2"/>
<sequence length="884" mass="99063" precursor="true">MMYIKCAAAILSQLIVCSCSWVWASFPQQLVVGEGFVEPVGFYDATPTFSWKLPVGTLRQTAYQIEVRDILVGTIVWDSGWVESDQSVLVPYGGESLASRQQLSWRVRFRDESLTDSDWSPPAHFELGLLSSEDWKAKWIGLDDGANAFEERVALLRRKITVSDKVSQARLYVTARGLYEVYLNGKKVGKDAFTPGWTSYANRIDTQTYDVTESILKGANVLGASLGYGWYAGRIGWQSQKQFYGTYPEFLGQLELTYHDGRKELIVTDHSWKATVDGPIRASSIYDGEVYDARKEMPGWKKSGFDSSTWDPVVAREELGAVQLSPKPFAPVQHTDTLVTQKITEPEPGRFIFDLGQNIVGWPLLTIPVEKDQTVTIRFAEMLNQDGSMYTANYRSAKSIDFYTPAKSGTISWKPTFTFHGFRYVELSGLPKTALPKTDWVKGLVLHTNLNPIGVFESSHKKLNQLQSNITWGQRGNFLDIPTDCPQRDERCGWTGDAQVFCPTAMFNYDCHAFWKSWLRSMRDDQFQDGRVPHVIPDVLDNRGGSPGWMDAATIIPWQVYIRTGDKELLADNYEMMERVVGWYRKHAQAGIVENVAGFGDWLQPYAPNNKGDTPHNLLATAFYAQSVQILADAASVLGKNSDADKYSAEAVATKAAFVAHFFDAKGKLRNAPETQTAYILAIAFDLIPSDLQEQAATHLVQLIDEADGHLRTGFLGTPSITQVLDQTGHLDIAYSLLFRETYPSWFFSINQGATTMWERWNSYSHKDGFGDAGMNSFNHYAYGAIGQFMYERIAGLAPDPANPGYKHFFVRPVIIGPLTSAKAQLKTAYGEASSSWNKVEDMIEMNVVVPPNTTATVQFPDGRPSKSVGAGRHRFECELVWRE</sequence>
<dbReference type="Pfam" id="PF25788">
    <property type="entry name" value="Ig_Rha78A_N"/>
    <property type="match status" value="1"/>
</dbReference>
<dbReference type="InterPro" id="IPR035396">
    <property type="entry name" value="Bac_rhamnosid6H"/>
</dbReference>
<dbReference type="PIRSF" id="PIRSF010631">
    <property type="entry name" value="A-rhamnsds"/>
    <property type="match status" value="1"/>
</dbReference>
<dbReference type="InterPro" id="IPR016007">
    <property type="entry name" value="Alpha_rhamnosid"/>
</dbReference>
<evidence type="ECO:0000259" key="7">
    <source>
        <dbReference type="Pfam" id="PF17389"/>
    </source>
</evidence>
<dbReference type="Proteomes" id="UP000318437">
    <property type="component" value="Unassembled WGS sequence"/>
</dbReference>